<comment type="function">
    <text evidence="3">Plays a central role in 2-thiolation of mcm(5)S(2)U at tRNA wobble positions of tRNA(Lys), tRNA(Glu) and tRNA(Gln). May act by forming a heterodimer with NCS6 that ligates sulfur from thiocarboxylated URM1 onto the uridine of tRNAs at wobble position. Prior mcm(5) tRNA modification by the elongator complex is required for 2-thiolation. May also be involved in protein urmylation.</text>
</comment>
<dbReference type="PANTHER" id="PTHR20882">
    <property type="entry name" value="CYTOPLASMIC TRNA 2-THIOLATION PROTEIN 2"/>
    <property type="match status" value="1"/>
</dbReference>
<keyword evidence="5" id="KW-1185">Reference proteome</keyword>
<dbReference type="GO" id="GO:0005829">
    <property type="term" value="C:cytosol"/>
    <property type="evidence" value="ECO:0007669"/>
    <property type="project" value="TreeGrafter"/>
</dbReference>
<protein>
    <recommendedName>
        <fullName evidence="3">Cytoplasmic tRNA 2-thiolation protein 2</fullName>
    </recommendedName>
</protein>
<evidence type="ECO:0000256" key="3">
    <source>
        <dbReference type="HAMAP-Rule" id="MF_03054"/>
    </source>
</evidence>
<dbReference type="UniPathway" id="UPA00988"/>
<keyword evidence="2 3" id="KW-0819">tRNA processing</keyword>
<dbReference type="GeneID" id="19169241"/>
<comment type="caution">
    <text evidence="4">The sequence shown here is derived from an EMBL/GenBank/DDBJ whole genome shotgun (WGS) entry which is preliminary data.</text>
</comment>
<evidence type="ECO:0000256" key="1">
    <source>
        <dbReference type="ARBA" id="ARBA00022490"/>
    </source>
</evidence>
<comment type="similarity">
    <text evidence="3">Belongs to the CTU2/NCS2 family.</text>
</comment>
<comment type="pathway">
    <text evidence="3">tRNA modification; 5-methoxycarbonylmethyl-2-thiouridine-tRNA biosynthesis.</text>
</comment>
<gene>
    <name evidence="3" type="primary">NCS2</name>
    <name evidence="3" type="synonym">CTU2</name>
    <name evidence="4" type="ORF">A1O3_05124</name>
</gene>
<dbReference type="GO" id="GO:0016783">
    <property type="term" value="F:sulfurtransferase activity"/>
    <property type="evidence" value="ECO:0007669"/>
    <property type="project" value="TreeGrafter"/>
</dbReference>
<dbReference type="Gene3D" id="3.40.50.620">
    <property type="entry name" value="HUPs"/>
    <property type="match status" value="1"/>
</dbReference>
<name>W9Y5H0_9EURO</name>
<dbReference type="InterPro" id="IPR019407">
    <property type="entry name" value="CTU2"/>
</dbReference>
<sequence>MDDPATTDLCVDCRERDASLSIRNRRLCSACFMRYVTSKVLKRMESFRFKTLSGDDRRRLLLPVSGGVSSLVLLHVLDAQLQRQIASRNRTAYDLVVLRVVLPEDEGSTTLKGDYEELARKFSAHRILPLLDLQAVFKLDTHIERDFEHLGLRRHGSESDESFLNRMLSCATSVTARADLQSILLQRLIVSAARQHGCESVVWGHSDSRLAALVLADVAKGRGGSVPSTIADGPSLHGINSNYPMRDLFKTELQSYAQLVPDPLLAKVADSGETTAPPTAMRHTSIDTLLRTYIHSQGEKYPGIMANVVRTASKLDGRQASTITATCPVCIRLIVRSQGLLNPDGNLCYGCDRMRNDIKS</sequence>
<evidence type="ECO:0000313" key="4">
    <source>
        <dbReference type="EMBL" id="EXJ84456.1"/>
    </source>
</evidence>
<dbReference type="GO" id="GO:0000049">
    <property type="term" value="F:tRNA binding"/>
    <property type="evidence" value="ECO:0007669"/>
    <property type="project" value="InterPro"/>
</dbReference>
<reference evidence="4 5" key="1">
    <citation type="submission" date="2013-03" db="EMBL/GenBank/DDBJ databases">
        <title>The Genome Sequence of Capronia epimyces CBS 606.96.</title>
        <authorList>
            <consortium name="The Broad Institute Genomics Platform"/>
            <person name="Cuomo C."/>
            <person name="de Hoog S."/>
            <person name="Gorbushina A."/>
            <person name="Walker B."/>
            <person name="Young S.K."/>
            <person name="Zeng Q."/>
            <person name="Gargeya S."/>
            <person name="Fitzgerald M."/>
            <person name="Haas B."/>
            <person name="Abouelleil A."/>
            <person name="Allen A.W."/>
            <person name="Alvarado L."/>
            <person name="Arachchi H.M."/>
            <person name="Berlin A.M."/>
            <person name="Chapman S.B."/>
            <person name="Gainer-Dewar J."/>
            <person name="Goldberg J."/>
            <person name="Griggs A."/>
            <person name="Gujja S."/>
            <person name="Hansen M."/>
            <person name="Howarth C."/>
            <person name="Imamovic A."/>
            <person name="Ireland A."/>
            <person name="Larimer J."/>
            <person name="McCowan C."/>
            <person name="Murphy C."/>
            <person name="Pearson M."/>
            <person name="Poon T.W."/>
            <person name="Priest M."/>
            <person name="Roberts A."/>
            <person name="Saif S."/>
            <person name="Shea T."/>
            <person name="Sisk P."/>
            <person name="Sykes S."/>
            <person name="Wortman J."/>
            <person name="Nusbaum C."/>
            <person name="Birren B."/>
        </authorList>
    </citation>
    <scope>NUCLEOTIDE SEQUENCE [LARGE SCALE GENOMIC DNA]</scope>
    <source>
        <strain evidence="4 5">CBS 606.96</strain>
    </source>
</reference>
<dbReference type="HAMAP" id="MF_03054">
    <property type="entry name" value="CTU2"/>
    <property type="match status" value="1"/>
</dbReference>
<comment type="subcellular location">
    <subcellularLocation>
        <location evidence="3">Cytoplasm</location>
    </subcellularLocation>
</comment>
<proteinExistence type="inferred from homology"/>
<dbReference type="GO" id="GO:0016779">
    <property type="term" value="F:nucleotidyltransferase activity"/>
    <property type="evidence" value="ECO:0007669"/>
    <property type="project" value="UniProtKB-UniRule"/>
</dbReference>
<dbReference type="SUPFAM" id="SSF52402">
    <property type="entry name" value="Adenine nucleotide alpha hydrolases-like"/>
    <property type="match status" value="1"/>
</dbReference>
<dbReference type="GO" id="GO:0032447">
    <property type="term" value="P:protein urmylation"/>
    <property type="evidence" value="ECO:0007669"/>
    <property type="project" value="UniProtKB-UniRule"/>
</dbReference>
<dbReference type="HOGENOM" id="CLU_024534_3_0_1"/>
<dbReference type="Proteomes" id="UP000019478">
    <property type="component" value="Unassembled WGS sequence"/>
</dbReference>
<organism evidence="4 5">
    <name type="scientific">Capronia epimyces CBS 606.96</name>
    <dbReference type="NCBI Taxonomy" id="1182542"/>
    <lineage>
        <taxon>Eukaryota</taxon>
        <taxon>Fungi</taxon>
        <taxon>Dikarya</taxon>
        <taxon>Ascomycota</taxon>
        <taxon>Pezizomycotina</taxon>
        <taxon>Eurotiomycetes</taxon>
        <taxon>Chaetothyriomycetidae</taxon>
        <taxon>Chaetothyriales</taxon>
        <taxon>Herpotrichiellaceae</taxon>
        <taxon>Capronia</taxon>
    </lineage>
</organism>
<evidence type="ECO:0000256" key="2">
    <source>
        <dbReference type="ARBA" id="ARBA00022694"/>
    </source>
</evidence>
<dbReference type="EMBL" id="AMGY01000004">
    <property type="protein sequence ID" value="EXJ84456.1"/>
    <property type="molecule type" value="Genomic_DNA"/>
</dbReference>
<dbReference type="RefSeq" id="XP_007733441.1">
    <property type="nucleotide sequence ID" value="XM_007735251.1"/>
</dbReference>
<accession>W9Y5H0</accession>
<dbReference type="GO" id="GO:0002143">
    <property type="term" value="P:tRNA wobble position uridine thiolation"/>
    <property type="evidence" value="ECO:0007669"/>
    <property type="project" value="TreeGrafter"/>
</dbReference>
<evidence type="ECO:0000313" key="5">
    <source>
        <dbReference type="Proteomes" id="UP000019478"/>
    </source>
</evidence>
<dbReference type="STRING" id="1182542.W9Y5H0"/>
<dbReference type="eggNOG" id="KOG2594">
    <property type="taxonomic scope" value="Eukaryota"/>
</dbReference>
<dbReference type="InterPro" id="IPR014729">
    <property type="entry name" value="Rossmann-like_a/b/a_fold"/>
</dbReference>
<dbReference type="PANTHER" id="PTHR20882:SF14">
    <property type="entry name" value="CYTOPLASMIC TRNA 2-THIOLATION PROTEIN 2"/>
    <property type="match status" value="1"/>
</dbReference>
<dbReference type="AlphaFoldDB" id="W9Y5H0"/>
<dbReference type="Pfam" id="PF10288">
    <property type="entry name" value="CTU2"/>
    <property type="match status" value="1"/>
</dbReference>
<keyword evidence="1 3" id="KW-0963">Cytoplasm</keyword>
<dbReference type="OrthoDB" id="25129at2759"/>